<organism evidence="2 3">
    <name type="scientific">Chenggangzhangella methanolivorans</name>
    <dbReference type="NCBI Taxonomy" id="1437009"/>
    <lineage>
        <taxon>Bacteria</taxon>
        <taxon>Pseudomonadati</taxon>
        <taxon>Pseudomonadota</taxon>
        <taxon>Alphaproteobacteria</taxon>
        <taxon>Hyphomicrobiales</taxon>
        <taxon>Methylopilaceae</taxon>
        <taxon>Chenggangzhangella</taxon>
    </lineage>
</organism>
<evidence type="ECO:0000313" key="3">
    <source>
        <dbReference type="Proteomes" id="UP000825701"/>
    </source>
</evidence>
<name>A0A9E6RIC6_9HYPH</name>
<dbReference type="AlphaFoldDB" id="A0A9E6RIC6"/>
<keyword evidence="1" id="KW-1133">Transmembrane helix</keyword>
<dbReference type="EMBL" id="CP081869">
    <property type="protein sequence ID" value="QZO01552.1"/>
    <property type="molecule type" value="Genomic_DNA"/>
</dbReference>
<dbReference type="RefSeq" id="WP_261404846.1">
    <property type="nucleotide sequence ID" value="NZ_CP081869.1"/>
</dbReference>
<accession>A0A9E6RIC6</accession>
<gene>
    <name evidence="2" type="ORF">K6K41_09095</name>
</gene>
<feature type="transmembrane region" description="Helical" evidence="1">
    <location>
        <begin position="15"/>
        <end position="32"/>
    </location>
</feature>
<reference evidence="2" key="1">
    <citation type="submission" date="2021-08" db="EMBL/GenBank/DDBJ databases">
        <authorList>
            <person name="Zhang H."/>
            <person name="Xu M."/>
            <person name="Yu Z."/>
            <person name="Yang L."/>
            <person name="Cai Y."/>
        </authorList>
    </citation>
    <scope>NUCLEOTIDE SEQUENCE</scope>
    <source>
        <strain evidence="2">CHL1</strain>
    </source>
</reference>
<dbReference type="KEGG" id="cmet:K6K41_09095"/>
<feature type="transmembrane region" description="Helical" evidence="1">
    <location>
        <begin position="39"/>
        <end position="60"/>
    </location>
</feature>
<keyword evidence="1" id="KW-0812">Transmembrane</keyword>
<keyword evidence="3" id="KW-1185">Reference proteome</keyword>
<proteinExistence type="predicted"/>
<evidence type="ECO:0000256" key="1">
    <source>
        <dbReference type="SAM" id="Phobius"/>
    </source>
</evidence>
<protein>
    <submittedName>
        <fullName evidence="2">Uncharacterized protein</fullName>
    </submittedName>
</protein>
<evidence type="ECO:0000313" key="2">
    <source>
        <dbReference type="EMBL" id="QZO01552.1"/>
    </source>
</evidence>
<sequence>MNGDGLDAFFSGSPAAYVVGALAIVLFGAIVLRILRWLAFLAFAAMLVVGLSGAYAVGLVKSPFGAPTPHPQRSAIDEEIVTGSIPPAAISAASVYIQAPDMDARFAADEMWRALKAAGIPSPGIELVGGGAPARPEVRYFDDADRPLADRVAAIAARQGLDGATVLRASARYQAPRGRIELWYPR</sequence>
<keyword evidence="1" id="KW-0472">Membrane</keyword>
<dbReference type="Proteomes" id="UP000825701">
    <property type="component" value="Chromosome"/>
</dbReference>